<dbReference type="AlphaFoldDB" id="A0A3A5MI40"/>
<gene>
    <name evidence="1" type="ORF">D6T64_05640</name>
</gene>
<keyword evidence="2" id="KW-1185">Reference proteome</keyword>
<dbReference type="RefSeq" id="WP_119972939.1">
    <property type="nucleotide sequence ID" value="NZ_JBHSQA010000008.1"/>
</dbReference>
<name>A0A3A5MI40_9MICO</name>
<dbReference type="OrthoDB" id="5123426at2"/>
<evidence type="ECO:0000313" key="2">
    <source>
        <dbReference type="Proteomes" id="UP000272015"/>
    </source>
</evidence>
<evidence type="ECO:0008006" key="3">
    <source>
        <dbReference type="Google" id="ProtNLM"/>
    </source>
</evidence>
<organism evidence="1 2">
    <name type="scientific">Cryobacterium melibiosiphilum</name>
    <dbReference type="NCBI Taxonomy" id="995039"/>
    <lineage>
        <taxon>Bacteria</taxon>
        <taxon>Bacillati</taxon>
        <taxon>Actinomycetota</taxon>
        <taxon>Actinomycetes</taxon>
        <taxon>Micrococcales</taxon>
        <taxon>Microbacteriaceae</taxon>
        <taxon>Cryobacterium</taxon>
    </lineage>
</organism>
<accession>A0A3A5MI40</accession>
<protein>
    <recommendedName>
        <fullName evidence="3">DUF3168 domain-containing protein</fullName>
    </recommendedName>
</protein>
<reference evidence="1 2" key="1">
    <citation type="submission" date="2018-09" db="EMBL/GenBank/DDBJ databases">
        <title>Novel species of Cryobacterium.</title>
        <authorList>
            <person name="Liu Q."/>
            <person name="Xin Y.-H."/>
        </authorList>
    </citation>
    <scope>NUCLEOTIDE SEQUENCE [LARGE SCALE GENOMIC DNA]</scope>
    <source>
        <strain evidence="1 2">Hh39</strain>
    </source>
</reference>
<dbReference type="EMBL" id="QZVS01000068">
    <property type="protein sequence ID" value="RJT89817.1"/>
    <property type="molecule type" value="Genomic_DNA"/>
</dbReference>
<evidence type="ECO:0000313" key="1">
    <source>
        <dbReference type="EMBL" id="RJT89817.1"/>
    </source>
</evidence>
<sequence>MTAREQLVTALTAVIPRTWKLVPYQDNLDTLDRVTLVLKQSTISKAPAAPQGAHIVSYLLTLVTPETDAQKAELALDALVDELLFMLDGITWLTWDTATKVQFSDSNMAYDITVEALTRKAK</sequence>
<proteinExistence type="predicted"/>
<dbReference type="Proteomes" id="UP000272015">
    <property type="component" value="Unassembled WGS sequence"/>
</dbReference>
<comment type="caution">
    <text evidence="1">The sequence shown here is derived from an EMBL/GenBank/DDBJ whole genome shotgun (WGS) entry which is preliminary data.</text>
</comment>